<dbReference type="SUPFAM" id="SSF103481">
    <property type="entry name" value="Multidrug resistance efflux transporter EmrE"/>
    <property type="match status" value="2"/>
</dbReference>
<feature type="transmembrane region" description="Helical" evidence="1">
    <location>
        <begin position="245"/>
        <end position="268"/>
    </location>
</feature>
<dbReference type="RefSeq" id="WP_329360501.1">
    <property type="nucleotide sequence ID" value="NZ_CP109490.1"/>
</dbReference>
<dbReference type="PANTHER" id="PTHR40761:SF1">
    <property type="entry name" value="CONSERVED INTEGRAL MEMBRANE ALANINE VALINE AND LEUCINE RICH PROTEIN-RELATED"/>
    <property type="match status" value="1"/>
</dbReference>
<dbReference type="InterPro" id="IPR037185">
    <property type="entry name" value="EmrE-like"/>
</dbReference>
<proteinExistence type="predicted"/>
<dbReference type="EMBL" id="CP109491">
    <property type="protein sequence ID" value="WUX42310.1"/>
    <property type="molecule type" value="Genomic_DNA"/>
</dbReference>
<keyword evidence="3" id="KW-1185">Reference proteome</keyword>
<dbReference type="NCBIfam" id="NF038012">
    <property type="entry name" value="DMT_1"/>
    <property type="match status" value="1"/>
</dbReference>
<accession>A0ABZ1ZUI7</accession>
<keyword evidence="1" id="KW-0472">Membrane</keyword>
<feature type="transmembrane region" description="Helical" evidence="1">
    <location>
        <begin position="101"/>
        <end position="118"/>
    </location>
</feature>
<dbReference type="PANTHER" id="PTHR40761">
    <property type="entry name" value="CONSERVED INTEGRAL MEMBRANE ALANINE VALINE AND LEUCINE RICH PROTEIN-RELATED"/>
    <property type="match status" value="1"/>
</dbReference>
<reference evidence="2" key="1">
    <citation type="submission" date="2022-10" db="EMBL/GenBank/DDBJ databases">
        <title>The complete genomes of actinobacterial strains from the NBC collection.</title>
        <authorList>
            <person name="Joergensen T.S."/>
            <person name="Alvarez Arevalo M."/>
            <person name="Sterndorff E.B."/>
            <person name="Faurdal D."/>
            <person name="Vuksanovic O."/>
            <person name="Mourched A.-S."/>
            <person name="Charusanti P."/>
            <person name="Shaw S."/>
            <person name="Blin K."/>
            <person name="Weber T."/>
        </authorList>
    </citation>
    <scope>NUCLEOTIDE SEQUENCE</scope>
    <source>
        <strain evidence="2">NBC_01436</strain>
    </source>
</reference>
<evidence type="ECO:0000313" key="2">
    <source>
        <dbReference type="EMBL" id="WUX42310.1"/>
    </source>
</evidence>
<keyword evidence="1" id="KW-1133">Transmembrane helix</keyword>
<feature type="transmembrane region" description="Helical" evidence="1">
    <location>
        <begin position="181"/>
        <end position="205"/>
    </location>
</feature>
<feature type="transmembrane region" description="Helical" evidence="1">
    <location>
        <begin position="217"/>
        <end position="239"/>
    </location>
</feature>
<evidence type="ECO:0000313" key="3">
    <source>
        <dbReference type="Proteomes" id="UP001431926"/>
    </source>
</evidence>
<evidence type="ECO:0000256" key="1">
    <source>
        <dbReference type="SAM" id="Phobius"/>
    </source>
</evidence>
<keyword evidence="1" id="KW-0812">Transmembrane</keyword>
<sequence length="286" mass="28808">MLCALTSAICYGTASVLQAVATRSAGPGTGSGLDPALLSRSLRQWRYLVGLCLDGIGFLLQIVALRSIPLYAVGSALAASLAVTAIASVRLFGIRLSRAEWGAVTAVSAGLAMISLASGPKADRAPPADLGWSLLAMVLVVLLSGALLGRLPGRPRALLLGLGAGLGFGAVEVAVRLIDSLAVPGILIGPALYALLVGGATGFLFLTSAFQHGSVTVATAGMVLGETIGPALVGVIWLGDRPREGLSWLAFAGCAVAVAGALALARFGEPPVEATGRKGWESRTGS</sequence>
<gene>
    <name evidence="2" type="ORF">OG367_33870</name>
</gene>
<protein>
    <submittedName>
        <fullName evidence="2">DMT family transporter</fullName>
    </submittedName>
</protein>
<feature type="transmembrane region" description="Helical" evidence="1">
    <location>
        <begin position="130"/>
        <end position="148"/>
    </location>
</feature>
<dbReference type="Proteomes" id="UP001431926">
    <property type="component" value="Chromosome"/>
</dbReference>
<name>A0ABZ1ZUI7_STRAQ</name>
<feature type="transmembrane region" description="Helical" evidence="1">
    <location>
        <begin position="157"/>
        <end position="175"/>
    </location>
</feature>
<feature type="transmembrane region" description="Helical" evidence="1">
    <location>
        <begin position="70"/>
        <end position="89"/>
    </location>
</feature>
<organism evidence="2 3">
    <name type="scientific">Streptomyces anulatus</name>
    <name type="common">Streptomyces chrysomallus</name>
    <dbReference type="NCBI Taxonomy" id="1892"/>
    <lineage>
        <taxon>Bacteria</taxon>
        <taxon>Bacillati</taxon>
        <taxon>Actinomycetota</taxon>
        <taxon>Actinomycetes</taxon>
        <taxon>Kitasatosporales</taxon>
        <taxon>Streptomycetaceae</taxon>
        <taxon>Streptomyces</taxon>
    </lineage>
</organism>
<feature type="transmembrane region" description="Helical" evidence="1">
    <location>
        <begin position="45"/>
        <end position="64"/>
    </location>
</feature>